<evidence type="ECO:0000313" key="2">
    <source>
        <dbReference type="Proteomes" id="UP000000268"/>
    </source>
</evidence>
<proteinExistence type="predicted"/>
<dbReference type="Proteomes" id="UP000000268">
    <property type="component" value="Chromosome"/>
</dbReference>
<keyword evidence="2" id="KW-1185">Reference proteome</keyword>
<evidence type="ECO:0000313" key="1">
    <source>
        <dbReference type="EMBL" id="ABW28515.1"/>
    </source>
</evidence>
<name>B0C263_ACAM1</name>
<dbReference type="KEGG" id="amr:AM1_3525"/>
<accession>B0C263</accession>
<protein>
    <submittedName>
        <fullName evidence="1">Uncharacterized protein</fullName>
    </submittedName>
</protein>
<dbReference type="EMBL" id="CP000828">
    <property type="protein sequence ID" value="ABW28515.1"/>
    <property type="molecule type" value="Genomic_DNA"/>
</dbReference>
<sequence length="71" mass="8181">MLKVCPCCLQLNPEQKWFDICITGFSASQSAVGFNQSALMRCREVAPSNVLMFKILFYFVMKRRQILAETK</sequence>
<gene>
    <name evidence="1" type="ordered locus">AM1_3525</name>
</gene>
<organism evidence="1 2">
    <name type="scientific">Acaryochloris marina (strain MBIC 11017)</name>
    <dbReference type="NCBI Taxonomy" id="329726"/>
    <lineage>
        <taxon>Bacteria</taxon>
        <taxon>Bacillati</taxon>
        <taxon>Cyanobacteriota</taxon>
        <taxon>Cyanophyceae</taxon>
        <taxon>Acaryochloridales</taxon>
        <taxon>Acaryochloridaceae</taxon>
        <taxon>Acaryochloris</taxon>
    </lineage>
</organism>
<dbReference type="AlphaFoldDB" id="B0C263"/>
<reference evidence="1 2" key="1">
    <citation type="journal article" date="2008" name="Proc. Natl. Acad. Sci. U.S.A.">
        <title>Niche adaptation and genome expansion in the chlorophyll d-producing cyanobacterium Acaryochloris marina.</title>
        <authorList>
            <person name="Swingley W.D."/>
            <person name="Chen M."/>
            <person name="Cheung P.C."/>
            <person name="Conrad A.L."/>
            <person name="Dejesa L.C."/>
            <person name="Hao J."/>
            <person name="Honchak B.M."/>
            <person name="Karbach L.E."/>
            <person name="Kurdoglu A."/>
            <person name="Lahiri S."/>
            <person name="Mastrian S.D."/>
            <person name="Miyashita H."/>
            <person name="Page L."/>
            <person name="Ramakrishna P."/>
            <person name="Satoh S."/>
            <person name="Sattley W.M."/>
            <person name="Shimada Y."/>
            <person name="Taylor H.L."/>
            <person name="Tomo T."/>
            <person name="Tsuchiya T."/>
            <person name="Wang Z.T."/>
            <person name="Raymond J."/>
            <person name="Mimuro M."/>
            <person name="Blankenship R.E."/>
            <person name="Touchman J.W."/>
        </authorList>
    </citation>
    <scope>NUCLEOTIDE SEQUENCE [LARGE SCALE GENOMIC DNA]</scope>
    <source>
        <strain evidence="2">MBIC 11017</strain>
    </source>
</reference>
<dbReference type="HOGENOM" id="CLU_2730634_0_0_3"/>